<evidence type="ECO:0000256" key="2">
    <source>
        <dbReference type="SAM" id="SignalP"/>
    </source>
</evidence>
<gene>
    <name evidence="3" type="ORF">OHA22_34425</name>
</gene>
<feature type="compositionally biased region" description="Gly residues" evidence="1">
    <location>
        <begin position="157"/>
        <end position="168"/>
    </location>
</feature>
<feature type="chain" id="PRO_5043973278" description="Lipoprotein" evidence="2">
    <location>
        <begin position="32"/>
        <end position="181"/>
    </location>
</feature>
<feature type="compositionally biased region" description="Polar residues" evidence="1">
    <location>
        <begin position="172"/>
        <end position="181"/>
    </location>
</feature>
<reference evidence="3" key="1">
    <citation type="submission" date="2022-10" db="EMBL/GenBank/DDBJ databases">
        <title>The complete genomes of actinobacterial strains from the NBC collection.</title>
        <authorList>
            <person name="Joergensen T.S."/>
            <person name="Alvarez Arevalo M."/>
            <person name="Sterndorff E.B."/>
            <person name="Faurdal D."/>
            <person name="Vuksanovic O."/>
            <person name="Mourched A.-S."/>
            <person name="Charusanti P."/>
            <person name="Shaw S."/>
            <person name="Blin K."/>
            <person name="Weber T."/>
        </authorList>
    </citation>
    <scope>NUCLEOTIDE SEQUENCE</scope>
    <source>
        <strain evidence="3">NBC_00093</strain>
    </source>
</reference>
<accession>A0AAU2A9P2</accession>
<dbReference type="PROSITE" id="PS51257">
    <property type="entry name" value="PROKAR_LIPOPROTEIN"/>
    <property type="match status" value="1"/>
</dbReference>
<proteinExistence type="predicted"/>
<keyword evidence="2" id="KW-0732">Signal</keyword>
<evidence type="ECO:0000256" key="1">
    <source>
        <dbReference type="SAM" id="MobiDB-lite"/>
    </source>
</evidence>
<dbReference type="EMBL" id="CP108222">
    <property type="protein sequence ID" value="WTT20266.1"/>
    <property type="molecule type" value="Genomic_DNA"/>
</dbReference>
<feature type="region of interest" description="Disordered" evidence="1">
    <location>
        <begin position="153"/>
        <end position="181"/>
    </location>
</feature>
<sequence length="181" mass="18832">MSQQQTRRPFPRRAVALAALLTAVVLPLTTACTSDTSKTNKTDKADKKASESMTPAPVAAVVAPAKVEVIAQLTGCTVKIRTDADELREGVCHTALGDYLITTFPAEKYKLTWLDSAAMYGGKYLVGTKWVISAAPKLLEPLRQKVGGTIEDLSVQGGQGGSGQGGAASQGPTPESTAGQG</sequence>
<dbReference type="AlphaFoldDB" id="A0AAU2A9P2"/>
<name>A0AAU2A9P2_9ACTN</name>
<evidence type="ECO:0008006" key="4">
    <source>
        <dbReference type="Google" id="ProtNLM"/>
    </source>
</evidence>
<feature type="signal peptide" evidence="2">
    <location>
        <begin position="1"/>
        <end position="31"/>
    </location>
</feature>
<organism evidence="3">
    <name type="scientific">Streptomyces sp. NBC_00093</name>
    <dbReference type="NCBI Taxonomy" id="2975649"/>
    <lineage>
        <taxon>Bacteria</taxon>
        <taxon>Bacillati</taxon>
        <taxon>Actinomycetota</taxon>
        <taxon>Actinomycetes</taxon>
        <taxon>Kitasatosporales</taxon>
        <taxon>Streptomycetaceae</taxon>
        <taxon>Streptomyces</taxon>
    </lineage>
</organism>
<protein>
    <recommendedName>
        <fullName evidence="4">Lipoprotein</fullName>
    </recommendedName>
</protein>
<evidence type="ECO:0000313" key="3">
    <source>
        <dbReference type="EMBL" id="WTT20266.1"/>
    </source>
</evidence>